<keyword evidence="11" id="KW-1185">Reference proteome</keyword>
<keyword evidence="4" id="KW-0238">DNA-binding</keyword>
<keyword evidence="2" id="KW-0862">Zinc</keyword>
<gene>
    <name evidence="10" type="ORF">CDV31_011905</name>
</gene>
<reference evidence="10 11" key="1">
    <citation type="submission" date="2017-06" db="EMBL/GenBank/DDBJ databases">
        <title>Cmopartive genomic analysis of Ambrosia Fusariam Clade fungi.</title>
        <authorList>
            <person name="Stajich J.E."/>
            <person name="Carrillo J."/>
            <person name="Kijimoto T."/>
            <person name="Eskalen A."/>
            <person name="O'Donnell K."/>
            <person name="Kasson M."/>
        </authorList>
    </citation>
    <scope>NUCLEOTIDE SEQUENCE [LARGE SCALE GENOMIC DNA]</scope>
    <source>
        <strain evidence="10 11">NRRL 20438</strain>
    </source>
</reference>
<dbReference type="InterPro" id="IPR007219">
    <property type="entry name" value="XnlR_reg_dom"/>
</dbReference>
<dbReference type="GO" id="GO:0008270">
    <property type="term" value="F:zinc ion binding"/>
    <property type="evidence" value="ECO:0007669"/>
    <property type="project" value="InterPro"/>
</dbReference>
<dbReference type="EMBL" id="NIZV01000210">
    <property type="protein sequence ID" value="RSM00171.1"/>
    <property type="molecule type" value="Genomic_DNA"/>
</dbReference>
<evidence type="ECO:0000256" key="4">
    <source>
        <dbReference type="ARBA" id="ARBA00023125"/>
    </source>
</evidence>
<proteinExistence type="predicted"/>
<sequence length="491" mass="53914">MDFTLDPPDSGSPSWASSTPRPGRLQFWVDMANGPGFDVGSPEPESRPPDEEAVDAMARHPTSPSVHSAIFGTSELSSSERPPVEQDPRSPANILPQTSPSATAEAPPLAGHHAQIATRSGRMQVAEDGHSRYFGATSNLHLIHNGPYSCFIPSLKNLRVDGNLAIKNAGLQWAGDPAFQAHLWECYLTWVNPLTNLVERGLFDKDKECFLSSQESDFYSPALENAIFSAGAMHTTRQNPSIMGDTCKFFASRAKVYLDLELQTPTIATIQALVLLCEHEAAQGRDSQGWIYSGMHAQYSHTFMKAKTKVGIATRILSDLGLQLHYTSPDETESCGADISDIKARVFWAVVHLDTLLYHEIRILLHRPLIGSSSPATNLQSLSLRSGNAAESSHDICTNSASEIIRLMGQFRDRFGLCHLSAYCVHILMTAGILLAYNTSLKTQTSEFRTKSASLTLASIRMMTELTPTFPSAHRALEVLTSLRREWQNCS</sequence>
<evidence type="ECO:0000313" key="11">
    <source>
        <dbReference type="Proteomes" id="UP000288429"/>
    </source>
</evidence>
<keyword evidence="1" id="KW-0479">Metal-binding</keyword>
<organism evidence="10 11">
    <name type="scientific">Fusarium ambrosium</name>
    <dbReference type="NCBI Taxonomy" id="131363"/>
    <lineage>
        <taxon>Eukaryota</taxon>
        <taxon>Fungi</taxon>
        <taxon>Dikarya</taxon>
        <taxon>Ascomycota</taxon>
        <taxon>Pezizomycotina</taxon>
        <taxon>Sordariomycetes</taxon>
        <taxon>Hypocreomycetidae</taxon>
        <taxon>Hypocreales</taxon>
        <taxon>Nectriaceae</taxon>
        <taxon>Fusarium</taxon>
        <taxon>Fusarium solani species complex</taxon>
    </lineage>
</organism>
<comment type="caution">
    <text evidence="10">The sequence shown here is derived from an EMBL/GenBank/DDBJ whole genome shotgun (WGS) entry which is preliminary data.</text>
</comment>
<protein>
    <recommendedName>
        <fullName evidence="9">Xylanolytic transcriptional activator regulatory domain-containing protein</fullName>
    </recommendedName>
</protein>
<feature type="domain" description="Xylanolytic transcriptional activator regulatory" evidence="9">
    <location>
        <begin position="186"/>
        <end position="357"/>
    </location>
</feature>
<keyword evidence="8" id="KW-0472">Membrane</keyword>
<keyword evidence="8" id="KW-1133">Transmembrane helix</keyword>
<name>A0A428TDQ8_9HYPO</name>
<evidence type="ECO:0000256" key="8">
    <source>
        <dbReference type="SAM" id="Phobius"/>
    </source>
</evidence>
<feature type="region of interest" description="Disordered" evidence="7">
    <location>
        <begin position="1"/>
        <end position="111"/>
    </location>
</feature>
<dbReference type="AlphaFoldDB" id="A0A428TDQ8"/>
<accession>A0A428TDQ8</accession>
<keyword evidence="8" id="KW-0812">Transmembrane</keyword>
<dbReference type="GO" id="GO:0006351">
    <property type="term" value="P:DNA-templated transcription"/>
    <property type="evidence" value="ECO:0007669"/>
    <property type="project" value="InterPro"/>
</dbReference>
<keyword evidence="5" id="KW-0804">Transcription</keyword>
<evidence type="ECO:0000313" key="10">
    <source>
        <dbReference type="EMBL" id="RSM00171.1"/>
    </source>
</evidence>
<evidence type="ECO:0000256" key="2">
    <source>
        <dbReference type="ARBA" id="ARBA00022833"/>
    </source>
</evidence>
<feature type="compositionally biased region" description="Polar residues" evidence="7">
    <location>
        <begin position="11"/>
        <end position="20"/>
    </location>
</feature>
<evidence type="ECO:0000256" key="5">
    <source>
        <dbReference type="ARBA" id="ARBA00023163"/>
    </source>
</evidence>
<evidence type="ECO:0000256" key="1">
    <source>
        <dbReference type="ARBA" id="ARBA00022723"/>
    </source>
</evidence>
<dbReference type="Pfam" id="PF04082">
    <property type="entry name" value="Fungal_trans"/>
    <property type="match status" value="1"/>
</dbReference>
<dbReference type="CDD" id="cd12148">
    <property type="entry name" value="fungal_TF_MHR"/>
    <property type="match status" value="1"/>
</dbReference>
<evidence type="ECO:0000256" key="3">
    <source>
        <dbReference type="ARBA" id="ARBA00023015"/>
    </source>
</evidence>
<evidence type="ECO:0000259" key="9">
    <source>
        <dbReference type="Pfam" id="PF04082"/>
    </source>
</evidence>
<dbReference type="Proteomes" id="UP000288429">
    <property type="component" value="Unassembled WGS sequence"/>
</dbReference>
<keyword evidence="3" id="KW-0805">Transcription regulation</keyword>
<dbReference type="PANTHER" id="PTHR31313">
    <property type="entry name" value="TY1 ENHANCER ACTIVATOR"/>
    <property type="match status" value="1"/>
</dbReference>
<dbReference type="InterPro" id="IPR051615">
    <property type="entry name" value="Transcr_Regulatory_Elem"/>
</dbReference>
<feature type="transmembrane region" description="Helical" evidence="8">
    <location>
        <begin position="420"/>
        <end position="439"/>
    </location>
</feature>
<dbReference type="PANTHER" id="PTHR31313:SF77">
    <property type="entry name" value="ZN(II)2CYS6 TRANSCRIPTION FACTOR (EUROFUNG)"/>
    <property type="match status" value="1"/>
</dbReference>
<evidence type="ECO:0000256" key="6">
    <source>
        <dbReference type="ARBA" id="ARBA00023242"/>
    </source>
</evidence>
<evidence type="ECO:0000256" key="7">
    <source>
        <dbReference type="SAM" id="MobiDB-lite"/>
    </source>
</evidence>
<dbReference type="GO" id="GO:0003677">
    <property type="term" value="F:DNA binding"/>
    <property type="evidence" value="ECO:0007669"/>
    <property type="project" value="UniProtKB-KW"/>
</dbReference>
<keyword evidence="6" id="KW-0539">Nucleus</keyword>